<proteinExistence type="predicted"/>
<protein>
    <recommendedName>
        <fullName evidence="3">MotA/TolQ/ExbB proton channel domain-containing protein</fullName>
    </recommendedName>
</protein>
<evidence type="ECO:0008006" key="3">
    <source>
        <dbReference type="Google" id="ProtNLM"/>
    </source>
</evidence>
<accession>A0A0F9M3D3</accession>
<keyword evidence="1" id="KW-0472">Membrane</keyword>
<sequence length="102" mass="10933">MKTLIGTLLILTGLALGVFVGGYVMLYGGIVQFIDGIQADPINSGNVALGAMRAAFFEIGGVVVAVIPVLFGMNLVRDAAHPRSQYKHGFGDFHSGRRHERF</sequence>
<name>A0A0F9M3D3_9ZZZZ</name>
<keyword evidence="1" id="KW-1133">Transmembrane helix</keyword>
<feature type="transmembrane region" description="Helical" evidence="1">
    <location>
        <begin position="7"/>
        <end position="34"/>
    </location>
</feature>
<reference evidence="2" key="1">
    <citation type="journal article" date="2015" name="Nature">
        <title>Complex archaea that bridge the gap between prokaryotes and eukaryotes.</title>
        <authorList>
            <person name="Spang A."/>
            <person name="Saw J.H."/>
            <person name="Jorgensen S.L."/>
            <person name="Zaremba-Niedzwiedzka K."/>
            <person name="Martijn J."/>
            <person name="Lind A.E."/>
            <person name="van Eijk R."/>
            <person name="Schleper C."/>
            <person name="Guy L."/>
            <person name="Ettema T.J."/>
        </authorList>
    </citation>
    <scope>NUCLEOTIDE SEQUENCE</scope>
</reference>
<keyword evidence="1" id="KW-0812">Transmembrane</keyword>
<evidence type="ECO:0000256" key="1">
    <source>
        <dbReference type="SAM" id="Phobius"/>
    </source>
</evidence>
<gene>
    <name evidence="2" type="ORF">LCGC14_1433470</name>
</gene>
<comment type="caution">
    <text evidence="2">The sequence shown here is derived from an EMBL/GenBank/DDBJ whole genome shotgun (WGS) entry which is preliminary data.</text>
</comment>
<evidence type="ECO:0000313" key="2">
    <source>
        <dbReference type="EMBL" id="KKM71155.1"/>
    </source>
</evidence>
<feature type="transmembrane region" description="Helical" evidence="1">
    <location>
        <begin position="54"/>
        <end position="76"/>
    </location>
</feature>
<organism evidence="2">
    <name type="scientific">marine sediment metagenome</name>
    <dbReference type="NCBI Taxonomy" id="412755"/>
    <lineage>
        <taxon>unclassified sequences</taxon>
        <taxon>metagenomes</taxon>
        <taxon>ecological metagenomes</taxon>
    </lineage>
</organism>
<dbReference type="EMBL" id="LAZR01009689">
    <property type="protein sequence ID" value="KKM71155.1"/>
    <property type="molecule type" value="Genomic_DNA"/>
</dbReference>
<dbReference type="AlphaFoldDB" id="A0A0F9M3D3"/>